<evidence type="ECO:0000256" key="7">
    <source>
        <dbReference type="ARBA" id="ARBA00023180"/>
    </source>
</evidence>
<dbReference type="GO" id="GO:0008889">
    <property type="term" value="F:glycerophosphodiester phosphodiesterase activity"/>
    <property type="evidence" value="ECO:0007669"/>
    <property type="project" value="UniProtKB-EC"/>
</dbReference>
<dbReference type="Gramene" id="PRQ32590">
    <property type="protein sequence ID" value="PRQ32590"/>
    <property type="gene ID" value="RchiOBHm_Chr5g0048071"/>
</dbReference>
<dbReference type="Gene3D" id="3.30.200.20">
    <property type="entry name" value="Phosphorylase Kinase, domain 1"/>
    <property type="match status" value="1"/>
</dbReference>
<feature type="domain" description="Protein kinase" evidence="10">
    <location>
        <begin position="198"/>
        <end position="283"/>
    </location>
</feature>
<comment type="subcellular location">
    <subcellularLocation>
        <location evidence="1">Membrane</location>
        <topology evidence="1">Single-pass type I membrane protein</topology>
    </subcellularLocation>
</comment>
<keyword evidence="2" id="KW-0723">Serine/threonine-protein kinase</keyword>
<evidence type="ECO:0000313" key="11">
    <source>
        <dbReference type="EMBL" id="PRQ32590.1"/>
    </source>
</evidence>
<protein>
    <submittedName>
        <fullName evidence="11">Putative glycerophosphodiester phosphodiesterase, protein kinase RLK-Pelle-LRK10L-2 family</fullName>
        <ecNumber evidence="11">3.1.4.46</ecNumber>
    </submittedName>
</protein>
<organism evidence="11 12">
    <name type="scientific">Rosa chinensis</name>
    <name type="common">China rose</name>
    <dbReference type="NCBI Taxonomy" id="74649"/>
    <lineage>
        <taxon>Eukaryota</taxon>
        <taxon>Viridiplantae</taxon>
        <taxon>Streptophyta</taxon>
        <taxon>Embryophyta</taxon>
        <taxon>Tracheophyta</taxon>
        <taxon>Spermatophyta</taxon>
        <taxon>Magnoliopsida</taxon>
        <taxon>eudicotyledons</taxon>
        <taxon>Gunneridae</taxon>
        <taxon>Pentapetalae</taxon>
        <taxon>rosids</taxon>
        <taxon>fabids</taxon>
        <taxon>Rosales</taxon>
        <taxon>Rosaceae</taxon>
        <taxon>Rosoideae</taxon>
        <taxon>Rosoideae incertae sedis</taxon>
        <taxon>Rosa</taxon>
    </lineage>
</organism>
<reference evidence="11 12" key="1">
    <citation type="journal article" date="2018" name="Nat. Genet.">
        <title>The Rosa genome provides new insights in the design of modern roses.</title>
        <authorList>
            <person name="Bendahmane M."/>
        </authorList>
    </citation>
    <scope>NUCLEOTIDE SEQUENCE [LARGE SCALE GENOMIC DNA]</scope>
    <source>
        <strain evidence="12">cv. Old Blush</strain>
    </source>
</reference>
<dbReference type="PANTHER" id="PTHR27009">
    <property type="entry name" value="RUST RESISTANCE KINASE LR10-RELATED"/>
    <property type="match status" value="1"/>
</dbReference>
<dbReference type="AlphaFoldDB" id="A0A2P6QEI6"/>
<gene>
    <name evidence="11" type="ORF">RchiOBHm_Chr5g0048071</name>
</gene>
<dbReference type="EC" id="3.1.4.46" evidence="11"/>
<dbReference type="InterPro" id="IPR017441">
    <property type="entry name" value="Protein_kinase_ATP_BS"/>
</dbReference>
<dbReference type="InterPro" id="IPR000719">
    <property type="entry name" value="Prot_kinase_dom"/>
</dbReference>
<evidence type="ECO:0000256" key="9">
    <source>
        <dbReference type="SAM" id="Phobius"/>
    </source>
</evidence>
<keyword evidence="11" id="KW-0808">Transferase</keyword>
<keyword evidence="5 9" id="KW-1133">Transmembrane helix</keyword>
<dbReference type="PROSITE" id="PS00107">
    <property type="entry name" value="PROTEIN_KINASE_ATP"/>
    <property type="match status" value="1"/>
</dbReference>
<keyword evidence="3 9" id="KW-0812">Transmembrane</keyword>
<feature type="binding site" evidence="8">
    <location>
        <position position="226"/>
    </location>
    <ligand>
        <name>ATP</name>
        <dbReference type="ChEBI" id="CHEBI:30616"/>
    </ligand>
</feature>
<dbReference type="EMBL" id="PDCK01000043">
    <property type="protein sequence ID" value="PRQ32590.1"/>
    <property type="molecule type" value="Genomic_DNA"/>
</dbReference>
<keyword evidence="8" id="KW-0067">ATP-binding</keyword>
<dbReference type="GO" id="GO:0004674">
    <property type="term" value="F:protein serine/threonine kinase activity"/>
    <property type="evidence" value="ECO:0007669"/>
    <property type="project" value="UniProtKB-KW"/>
</dbReference>
<evidence type="ECO:0000256" key="2">
    <source>
        <dbReference type="ARBA" id="ARBA00022527"/>
    </source>
</evidence>
<keyword evidence="6 9" id="KW-0472">Membrane</keyword>
<dbReference type="GO" id="GO:0016020">
    <property type="term" value="C:membrane"/>
    <property type="evidence" value="ECO:0007669"/>
    <property type="project" value="UniProtKB-SubCell"/>
</dbReference>
<evidence type="ECO:0000313" key="12">
    <source>
        <dbReference type="Proteomes" id="UP000238479"/>
    </source>
</evidence>
<evidence type="ECO:0000256" key="5">
    <source>
        <dbReference type="ARBA" id="ARBA00022989"/>
    </source>
</evidence>
<dbReference type="InterPro" id="IPR045874">
    <property type="entry name" value="LRK10/LRL21-25-like"/>
</dbReference>
<comment type="caution">
    <text evidence="11">The sequence shown here is derived from an EMBL/GenBank/DDBJ whole genome shotgun (WGS) entry which is preliminary data.</text>
</comment>
<accession>A0A2P6QEI6</accession>
<keyword evidence="11" id="KW-0418">Kinase</keyword>
<name>A0A2P6QEI6_ROSCH</name>
<keyword evidence="11" id="KW-0378">Hydrolase</keyword>
<evidence type="ECO:0000256" key="3">
    <source>
        <dbReference type="ARBA" id="ARBA00022692"/>
    </source>
</evidence>
<dbReference type="InterPro" id="IPR011009">
    <property type="entry name" value="Kinase-like_dom_sf"/>
</dbReference>
<keyword evidence="7" id="KW-0325">Glycoprotein</keyword>
<dbReference type="Proteomes" id="UP000238479">
    <property type="component" value="Chromosome 5"/>
</dbReference>
<dbReference type="Pfam" id="PF07714">
    <property type="entry name" value="PK_Tyr_Ser-Thr"/>
    <property type="match status" value="1"/>
</dbReference>
<evidence type="ECO:0000256" key="4">
    <source>
        <dbReference type="ARBA" id="ARBA00022729"/>
    </source>
</evidence>
<evidence type="ECO:0000256" key="1">
    <source>
        <dbReference type="ARBA" id="ARBA00004479"/>
    </source>
</evidence>
<feature type="transmembrane region" description="Helical" evidence="9">
    <location>
        <begin position="140"/>
        <end position="160"/>
    </location>
</feature>
<sequence>MNHSDLFVETAPCIKNTGIHSSSDSSLSTVYSYFMLGRLNDDGSPEDLSPAEWGLSCKITLMARVSPPPTPTDKYSKSCQGIYKQLAYGFQLSWVRYGCRENCGPDNFCVLTHDNITRFECYKAITKYPSHGLHFLNHTGIFAAAKLSIGFPFVIAILIYKWRRRHLSMYDNIEDFLQSNNNLMPVRYSYSEIKKMASGFKDKLGEGGFGTVYKAKLRSGRFVAIKMLSKSKTNGQDFINEVATIGRIHHLNVQGAISLSCEKIFEIAVGVARGIQYLHQGCF</sequence>
<dbReference type="PROSITE" id="PS50011">
    <property type="entry name" value="PROTEIN_KINASE_DOM"/>
    <property type="match status" value="1"/>
</dbReference>
<evidence type="ECO:0000256" key="6">
    <source>
        <dbReference type="ARBA" id="ARBA00023136"/>
    </source>
</evidence>
<keyword evidence="12" id="KW-1185">Reference proteome</keyword>
<proteinExistence type="predicted"/>
<dbReference type="GO" id="GO:0005524">
    <property type="term" value="F:ATP binding"/>
    <property type="evidence" value="ECO:0007669"/>
    <property type="project" value="UniProtKB-UniRule"/>
</dbReference>
<dbReference type="OMA" id="YISTNSC"/>
<keyword evidence="4" id="KW-0732">Signal</keyword>
<dbReference type="SUPFAM" id="SSF56112">
    <property type="entry name" value="Protein kinase-like (PK-like)"/>
    <property type="match status" value="1"/>
</dbReference>
<keyword evidence="8" id="KW-0547">Nucleotide-binding</keyword>
<evidence type="ECO:0000259" key="10">
    <source>
        <dbReference type="PROSITE" id="PS50011"/>
    </source>
</evidence>
<dbReference type="InterPro" id="IPR001245">
    <property type="entry name" value="Ser-Thr/Tyr_kinase_cat_dom"/>
</dbReference>
<evidence type="ECO:0000256" key="8">
    <source>
        <dbReference type="PROSITE-ProRule" id="PRU10141"/>
    </source>
</evidence>